<protein>
    <submittedName>
        <fullName evidence="9">Cell division protein FtsX</fullName>
    </submittedName>
</protein>
<keyword evidence="4 6" id="KW-1133">Transmembrane helix</keyword>
<evidence type="ECO:0000256" key="4">
    <source>
        <dbReference type="ARBA" id="ARBA00022989"/>
    </source>
</evidence>
<feature type="transmembrane region" description="Helical" evidence="6">
    <location>
        <begin position="283"/>
        <end position="303"/>
    </location>
</feature>
<organism evidence="9 10">
    <name type="scientific">Pedobacter yulinensis</name>
    <dbReference type="NCBI Taxonomy" id="2126353"/>
    <lineage>
        <taxon>Bacteria</taxon>
        <taxon>Pseudomonadati</taxon>
        <taxon>Bacteroidota</taxon>
        <taxon>Sphingobacteriia</taxon>
        <taxon>Sphingobacteriales</taxon>
        <taxon>Sphingobacteriaceae</taxon>
        <taxon>Pedobacter</taxon>
    </lineage>
</organism>
<keyword evidence="9" id="KW-0132">Cell division</keyword>
<evidence type="ECO:0000256" key="1">
    <source>
        <dbReference type="ARBA" id="ARBA00004651"/>
    </source>
</evidence>
<evidence type="ECO:0000256" key="6">
    <source>
        <dbReference type="SAM" id="Phobius"/>
    </source>
</evidence>
<dbReference type="AlphaFoldDB" id="A0A2T3HM75"/>
<comment type="caution">
    <text evidence="9">The sequence shown here is derived from an EMBL/GenBank/DDBJ whole genome shotgun (WGS) entry which is preliminary data.</text>
</comment>
<evidence type="ECO:0000259" key="7">
    <source>
        <dbReference type="Pfam" id="PF02687"/>
    </source>
</evidence>
<dbReference type="GO" id="GO:0022857">
    <property type="term" value="F:transmembrane transporter activity"/>
    <property type="evidence" value="ECO:0007669"/>
    <property type="project" value="TreeGrafter"/>
</dbReference>
<dbReference type="GO" id="GO:0051301">
    <property type="term" value="P:cell division"/>
    <property type="evidence" value="ECO:0007669"/>
    <property type="project" value="UniProtKB-KW"/>
</dbReference>
<feature type="transmembrane region" description="Helical" evidence="6">
    <location>
        <begin position="423"/>
        <end position="443"/>
    </location>
</feature>
<comment type="subcellular location">
    <subcellularLocation>
        <location evidence="1">Cell membrane</location>
        <topology evidence="1">Multi-pass membrane protein</topology>
    </subcellularLocation>
</comment>
<sequence length="790" mass="87049">MFKLNIRIALRSLLRNKPAALINITGLTIGLTACLMLLLYVTYERNFDRHDARTTRVYGVMTNVPDGKGGITATFDGTTTALAPMLRQSLPALEAVCRLSYGSIRLIASGEHAFKKEARFAEPEIFQMYGYRFLSGDSTTALADPHSVVLTASMAKTLFGRLDVTGSRLRYQDQYDLKVTAVIEDLPLNSSNRFDYLMPWLFYETVDPSAKELNWTNYSFITLLKLKPGIAPETVNKSLVTLLKSSGSDSEQPHFIFPLQRLHLYGKFEQGRSVGGDIEQVRLFTALALGILLLACINFMNLATARAGRRAREVGVKKTLGADRRSLVFQFLTESMVLCLISVALAVALAELLIPAFNSLLRVQLNVGYFNGTTWLALLAIVLFTGILAGSYPAFYLSSFNVIGSLKRNAPLRRFLPFSMRQVLVVVQFCFAVSLIVATLVIYKQISYIKNRPLGVEVQALVEMPLEGNLKTRFELFKKRLLASGAVSAMYQSSVKLAHHSSNFTDIRWPGMQAAVNRVMFNKVGTGYDFIKTNGIKMLAGRDFSPALPTDSGGVLLSARAAKIMGLKDPLGKVIQVMGERRTVIGVFADYVWDEPAKTNNPMVVQMEPLRGGSMTMRLNTAHSLEDNIAAISKIAREMNPAYPVELSFMNQVYAGKLESERLLGLLSRIFGGLAILISCLGLYGLVSFSAEQRTREFGVRRVLGATLLNIMQLLSAAFLKLIAVALVIAVPLSCALMNTWLQGFEFHTSVSFWTIAVATLLTLALALVTIGLQAVQAARANPVDALKYE</sequence>
<accession>A0A2T3HM75</accession>
<feature type="transmembrane region" description="Helical" evidence="6">
    <location>
        <begin position="708"/>
        <end position="731"/>
    </location>
</feature>
<dbReference type="PANTHER" id="PTHR30572:SF18">
    <property type="entry name" value="ABC-TYPE MACROLIDE FAMILY EXPORT SYSTEM PERMEASE COMPONENT 2"/>
    <property type="match status" value="1"/>
</dbReference>
<evidence type="ECO:0000259" key="8">
    <source>
        <dbReference type="Pfam" id="PF12704"/>
    </source>
</evidence>
<evidence type="ECO:0000313" key="9">
    <source>
        <dbReference type="EMBL" id="PST83534.1"/>
    </source>
</evidence>
<dbReference type="InterPro" id="IPR025857">
    <property type="entry name" value="MacB_PCD"/>
</dbReference>
<dbReference type="Pfam" id="PF12704">
    <property type="entry name" value="MacB_PCD"/>
    <property type="match status" value="2"/>
</dbReference>
<proteinExistence type="predicted"/>
<feature type="domain" description="ABC3 transporter permease C-terminal" evidence="7">
    <location>
        <begin position="287"/>
        <end position="399"/>
    </location>
</feature>
<keyword evidence="3 6" id="KW-0812">Transmembrane</keyword>
<dbReference type="Proteomes" id="UP000240912">
    <property type="component" value="Unassembled WGS sequence"/>
</dbReference>
<gene>
    <name evidence="9" type="ORF">C7T94_13360</name>
</gene>
<dbReference type="InterPro" id="IPR050250">
    <property type="entry name" value="Macrolide_Exporter_MacB"/>
</dbReference>
<name>A0A2T3HM75_9SPHI</name>
<dbReference type="RefSeq" id="WP_107215795.1">
    <property type="nucleotide sequence ID" value="NZ_KZ686269.1"/>
</dbReference>
<dbReference type="Pfam" id="PF02687">
    <property type="entry name" value="FtsX"/>
    <property type="match status" value="2"/>
</dbReference>
<evidence type="ECO:0000313" key="10">
    <source>
        <dbReference type="Proteomes" id="UP000240912"/>
    </source>
</evidence>
<dbReference type="InterPro" id="IPR003838">
    <property type="entry name" value="ABC3_permease_C"/>
</dbReference>
<feature type="domain" description="ABC3 transporter permease C-terminal" evidence="7">
    <location>
        <begin position="670"/>
        <end position="783"/>
    </location>
</feature>
<keyword evidence="5 6" id="KW-0472">Membrane</keyword>
<feature type="transmembrane region" description="Helical" evidence="6">
    <location>
        <begin position="21"/>
        <end position="43"/>
    </location>
</feature>
<dbReference type="PANTHER" id="PTHR30572">
    <property type="entry name" value="MEMBRANE COMPONENT OF TRANSPORTER-RELATED"/>
    <property type="match status" value="1"/>
</dbReference>
<feature type="domain" description="MacB-like periplasmic core" evidence="8">
    <location>
        <begin position="21"/>
        <end position="240"/>
    </location>
</feature>
<dbReference type="EMBL" id="PYLS01000005">
    <property type="protein sequence ID" value="PST83534.1"/>
    <property type="molecule type" value="Genomic_DNA"/>
</dbReference>
<dbReference type="GO" id="GO:0005886">
    <property type="term" value="C:plasma membrane"/>
    <property type="evidence" value="ECO:0007669"/>
    <property type="project" value="UniProtKB-SubCell"/>
</dbReference>
<evidence type="ECO:0000256" key="5">
    <source>
        <dbReference type="ARBA" id="ARBA00023136"/>
    </source>
</evidence>
<feature type="transmembrane region" description="Helical" evidence="6">
    <location>
        <begin position="327"/>
        <end position="354"/>
    </location>
</feature>
<feature type="transmembrane region" description="Helical" evidence="6">
    <location>
        <begin position="374"/>
        <end position="403"/>
    </location>
</feature>
<keyword evidence="9" id="KW-0131">Cell cycle</keyword>
<reference evidence="9 10" key="1">
    <citation type="submission" date="2018-03" db="EMBL/GenBank/DDBJ databases">
        <authorList>
            <person name="Keele B.F."/>
        </authorList>
    </citation>
    <scope>NUCLEOTIDE SEQUENCE [LARGE SCALE GENOMIC DNA]</scope>
    <source>
        <strain evidence="9 10">YL28-9</strain>
    </source>
</reference>
<feature type="domain" description="MacB-like periplasmic core" evidence="8">
    <location>
        <begin position="524"/>
        <end position="591"/>
    </location>
</feature>
<dbReference type="OrthoDB" id="1451596at2"/>
<feature type="transmembrane region" description="Helical" evidence="6">
    <location>
        <begin position="751"/>
        <end position="773"/>
    </location>
</feature>
<feature type="transmembrane region" description="Helical" evidence="6">
    <location>
        <begin position="666"/>
        <end position="687"/>
    </location>
</feature>
<evidence type="ECO:0000256" key="2">
    <source>
        <dbReference type="ARBA" id="ARBA00022475"/>
    </source>
</evidence>
<keyword evidence="10" id="KW-1185">Reference proteome</keyword>
<keyword evidence="2" id="KW-1003">Cell membrane</keyword>
<dbReference type="PROSITE" id="PS51257">
    <property type="entry name" value="PROKAR_LIPOPROTEIN"/>
    <property type="match status" value="1"/>
</dbReference>
<evidence type="ECO:0000256" key="3">
    <source>
        <dbReference type="ARBA" id="ARBA00022692"/>
    </source>
</evidence>